<protein>
    <submittedName>
        <fullName evidence="1">Uncharacterized protein</fullName>
    </submittedName>
</protein>
<evidence type="ECO:0000313" key="2">
    <source>
        <dbReference type="Proteomes" id="UP000075683"/>
    </source>
</evidence>
<organism evidence="1 2">
    <name type="scientific">Caldibacillus debilis</name>
    <dbReference type="NCBI Taxonomy" id="301148"/>
    <lineage>
        <taxon>Bacteria</taxon>
        <taxon>Bacillati</taxon>
        <taxon>Bacillota</taxon>
        <taxon>Bacilli</taxon>
        <taxon>Bacillales</taxon>
        <taxon>Bacillaceae</taxon>
        <taxon>Caldibacillus</taxon>
    </lineage>
</organism>
<sequence>MIFLMNYRELLNPSRERLSDLGTMFFVFRFNIEFINE</sequence>
<evidence type="ECO:0000313" key="1">
    <source>
        <dbReference type="EMBL" id="KYD22010.1"/>
    </source>
</evidence>
<name>A0A150MBT8_9BACI</name>
<reference evidence="1 2" key="1">
    <citation type="submission" date="2016-01" db="EMBL/GenBank/DDBJ databases">
        <title>Draft Genome Sequences of Seven Thermophilic Sporeformers Isolated from Foods.</title>
        <authorList>
            <person name="Berendsen E.M."/>
            <person name="Wells-Bennik M.H."/>
            <person name="Krawcyk A.O."/>
            <person name="De Jong A."/>
            <person name="Holsappel S."/>
            <person name="Eijlander R.T."/>
            <person name="Kuipers O.P."/>
        </authorList>
    </citation>
    <scope>NUCLEOTIDE SEQUENCE [LARGE SCALE GENOMIC DNA]</scope>
    <source>
        <strain evidence="1 2">B4135</strain>
    </source>
</reference>
<dbReference type="AlphaFoldDB" id="A0A150MBT8"/>
<comment type="caution">
    <text evidence="1">The sequence shown here is derived from an EMBL/GenBank/DDBJ whole genome shotgun (WGS) entry which is preliminary data.</text>
</comment>
<accession>A0A150MBT8</accession>
<gene>
    <name evidence="1" type="ORF">B4135_1515</name>
</gene>
<dbReference type="EMBL" id="LQYT01000015">
    <property type="protein sequence ID" value="KYD22010.1"/>
    <property type="molecule type" value="Genomic_DNA"/>
</dbReference>
<dbReference type="Proteomes" id="UP000075683">
    <property type="component" value="Unassembled WGS sequence"/>
</dbReference>
<proteinExistence type="predicted"/>